<accession>A1RV76</accession>
<dbReference type="Pfam" id="PF02732">
    <property type="entry name" value="ERCC4"/>
    <property type="match status" value="1"/>
</dbReference>
<protein>
    <submittedName>
        <fullName evidence="3">ERCC4 domain protein</fullName>
    </submittedName>
</protein>
<organism evidence="3 4">
    <name type="scientific">Pyrobaculum islandicum (strain DSM 4184 / JCM 9189 / GEO3)</name>
    <dbReference type="NCBI Taxonomy" id="384616"/>
    <lineage>
        <taxon>Archaea</taxon>
        <taxon>Thermoproteota</taxon>
        <taxon>Thermoprotei</taxon>
        <taxon>Thermoproteales</taxon>
        <taxon>Thermoproteaceae</taxon>
        <taxon>Pyrobaculum</taxon>
    </lineage>
</organism>
<dbReference type="SUPFAM" id="SSF52980">
    <property type="entry name" value="Restriction endonuclease-like"/>
    <property type="match status" value="1"/>
</dbReference>
<dbReference type="InterPro" id="IPR011335">
    <property type="entry name" value="Restrct_endonuc-II-like"/>
</dbReference>
<dbReference type="InterPro" id="IPR006166">
    <property type="entry name" value="ERCC4_domain"/>
</dbReference>
<reference evidence="3" key="1">
    <citation type="submission" date="2006-12" db="EMBL/GenBank/DDBJ databases">
        <title>Complete sequence of Pyrobaculum islandicum DSM 4184.</title>
        <authorList>
            <person name="Copeland A."/>
            <person name="Lucas S."/>
            <person name="Lapidus A."/>
            <person name="Barry K."/>
            <person name="Detter J.C."/>
            <person name="Glavina del Rio T."/>
            <person name="Dalin E."/>
            <person name="Tice H."/>
            <person name="Pitluck S."/>
            <person name="Meincke L."/>
            <person name="Brettin T."/>
            <person name="Bruce D."/>
            <person name="Han C."/>
            <person name="Tapia R."/>
            <person name="Gilna P."/>
            <person name="Schmutz J."/>
            <person name="Larimer F."/>
            <person name="Land M."/>
            <person name="Hauser L."/>
            <person name="Kyrpides N."/>
            <person name="Mikhailova N."/>
            <person name="Cozen A.E."/>
            <person name="Fitz-Gibbon S.T."/>
            <person name="House C.H."/>
            <person name="Saltikov C."/>
            <person name="Lowe T."/>
            <person name="Richardson P."/>
        </authorList>
    </citation>
    <scope>NUCLEOTIDE SEQUENCE [LARGE SCALE GENOMIC DNA]</scope>
    <source>
        <strain evidence="3">DSM 4184</strain>
    </source>
</reference>
<dbReference type="InterPro" id="IPR033309">
    <property type="entry name" value="Mus81"/>
</dbReference>
<dbReference type="PANTHER" id="PTHR13451">
    <property type="entry name" value="CLASS II CROSSOVER JUNCTION ENDONUCLEASE MUS81"/>
    <property type="match status" value="1"/>
</dbReference>
<evidence type="ECO:0000259" key="2">
    <source>
        <dbReference type="SMART" id="SM00891"/>
    </source>
</evidence>
<dbReference type="Gene3D" id="3.40.50.10130">
    <property type="match status" value="1"/>
</dbReference>
<dbReference type="STRING" id="384616.Pisl_1707"/>
<dbReference type="Gene3D" id="1.10.150.20">
    <property type="entry name" value="5' to 3' exonuclease, C-terminal subdomain"/>
    <property type="match status" value="1"/>
</dbReference>
<dbReference type="AlphaFoldDB" id="A1RV76"/>
<dbReference type="Proteomes" id="UP000002595">
    <property type="component" value="Chromosome"/>
</dbReference>
<evidence type="ECO:0000313" key="3">
    <source>
        <dbReference type="EMBL" id="ABL88858.1"/>
    </source>
</evidence>
<dbReference type="KEGG" id="pis:Pisl_1707"/>
<dbReference type="SMART" id="SM00891">
    <property type="entry name" value="ERCC4"/>
    <property type="match status" value="1"/>
</dbReference>
<dbReference type="GO" id="GO:0006308">
    <property type="term" value="P:DNA catabolic process"/>
    <property type="evidence" value="ECO:0007669"/>
    <property type="project" value="InterPro"/>
</dbReference>
<dbReference type="GO" id="GO:0000727">
    <property type="term" value="P:double-strand break repair via break-induced replication"/>
    <property type="evidence" value="ECO:0007669"/>
    <property type="project" value="TreeGrafter"/>
</dbReference>
<dbReference type="GO" id="GO:0003677">
    <property type="term" value="F:DNA binding"/>
    <property type="evidence" value="ECO:0007669"/>
    <property type="project" value="InterPro"/>
</dbReference>
<proteinExistence type="predicted"/>
<dbReference type="CDD" id="cd20075">
    <property type="entry name" value="XPF_nuclease_XPF_arch"/>
    <property type="match status" value="1"/>
</dbReference>
<dbReference type="OrthoDB" id="121419at2157"/>
<evidence type="ECO:0000313" key="4">
    <source>
        <dbReference type="Proteomes" id="UP000002595"/>
    </source>
</evidence>
<dbReference type="RefSeq" id="WP_011763433.1">
    <property type="nucleotide sequence ID" value="NC_008701.1"/>
</dbReference>
<evidence type="ECO:0000256" key="1">
    <source>
        <dbReference type="ARBA" id="ARBA00022801"/>
    </source>
</evidence>
<sequence>MQNPVVLVDTREHAEEIIRYIKEGGCSVIKTKLEIGDYIAGEFIFERKRVDDFINSIIDGRLFSQAERLREVDFRPLIIIEGDLWEELKVRKISPNAILGAQLALYKMGVGIVYTESREQSGVIICLAARKSRSNKIKTPTTKKKTDVKSLQIALLASLPGVGPRRAEELLKKYGTPLNAIINYKSWDIDEKRHILIKRILETPYTSTSSLDKYL</sequence>
<keyword evidence="4" id="KW-1185">Reference proteome</keyword>
<dbReference type="GeneID" id="4616524"/>
<gene>
    <name evidence="3" type="ordered locus">Pisl_1707</name>
</gene>
<feature type="domain" description="ERCC4" evidence="2">
    <location>
        <begin position="5"/>
        <end position="84"/>
    </location>
</feature>
<dbReference type="GO" id="GO:0008821">
    <property type="term" value="F:crossover junction DNA endonuclease activity"/>
    <property type="evidence" value="ECO:0007669"/>
    <property type="project" value="InterPro"/>
</dbReference>
<name>A1RV76_PYRIL</name>
<dbReference type="EMBL" id="CP000504">
    <property type="protein sequence ID" value="ABL88858.1"/>
    <property type="molecule type" value="Genomic_DNA"/>
</dbReference>
<dbReference type="GO" id="GO:0048257">
    <property type="term" value="F:3'-flap endonuclease activity"/>
    <property type="evidence" value="ECO:0007669"/>
    <property type="project" value="TreeGrafter"/>
</dbReference>
<dbReference type="PANTHER" id="PTHR13451:SF0">
    <property type="entry name" value="CROSSOVER JUNCTION ENDONUCLEASE MUS81"/>
    <property type="match status" value="1"/>
</dbReference>
<keyword evidence="1" id="KW-0378">Hydrolase</keyword>
<dbReference type="HOGENOM" id="CLU_101253_0_0_2"/>
<dbReference type="GO" id="GO:0048476">
    <property type="term" value="C:Holliday junction resolvase complex"/>
    <property type="evidence" value="ECO:0007669"/>
    <property type="project" value="TreeGrafter"/>
</dbReference>
<dbReference type="eggNOG" id="arCOG04206">
    <property type="taxonomic scope" value="Archaea"/>
</dbReference>